<geneLocation type="mitochondrion" evidence="10"/>
<dbReference type="InterPro" id="IPR008991">
    <property type="entry name" value="Translation_prot_SH3-like_sf"/>
</dbReference>
<name>A0A5B9IRM1_9STRA</name>
<dbReference type="PANTHER" id="PTHR13691:SF5">
    <property type="entry name" value="LARGE RIBOSOMAL SUBUNIT PROTEIN UL2M"/>
    <property type="match status" value="1"/>
</dbReference>
<dbReference type="NCBIfam" id="TIGR01171">
    <property type="entry name" value="rplB_bact"/>
    <property type="match status" value="1"/>
</dbReference>
<dbReference type="Gene3D" id="2.40.50.140">
    <property type="entry name" value="Nucleic acid-binding proteins"/>
    <property type="match status" value="1"/>
</dbReference>
<dbReference type="InterPro" id="IPR012340">
    <property type="entry name" value="NA-bd_OB-fold"/>
</dbReference>
<keyword evidence="10" id="KW-0496">Mitochondrion</keyword>
<dbReference type="Pfam" id="PF00181">
    <property type="entry name" value="Ribosomal_L2_N"/>
    <property type="match status" value="1"/>
</dbReference>
<dbReference type="PROSITE" id="PS00467">
    <property type="entry name" value="RIBOSOMAL_L2"/>
    <property type="match status" value="1"/>
</dbReference>
<comment type="subcellular location">
    <subcellularLocation>
        <location evidence="1">Plastid</location>
        <location evidence="1">Chloroplast</location>
    </subcellularLocation>
</comment>
<dbReference type="GO" id="GO:0032543">
    <property type="term" value="P:mitochondrial translation"/>
    <property type="evidence" value="ECO:0007669"/>
    <property type="project" value="TreeGrafter"/>
</dbReference>
<keyword evidence="3" id="KW-0150">Chloroplast</keyword>
<dbReference type="SMART" id="SM01382">
    <property type="entry name" value="Ribosomal_L2_C"/>
    <property type="match status" value="1"/>
</dbReference>
<keyword evidence="4" id="KW-0934">Plastid</keyword>
<dbReference type="InterPro" id="IPR014726">
    <property type="entry name" value="Ribosomal_uL2_dom3"/>
</dbReference>
<dbReference type="GO" id="GO:0003723">
    <property type="term" value="F:RNA binding"/>
    <property type="evidence" value="ECO:0007669"/>
    <property type="project" value="InterPro"/>
</dbReference>
<protein>
    <submittedName>
        <fullName evidence="10">Ribosomal protein L2</fullName>
    </submittedName>
</protein>
<feature type="domain" description="Large ribosomal subunit protein uL2 C-terminal" evidence="8">
    <location>
        <begin position="104"/>
        <end position="235"/>
    </location>
</feature>
<dbReference type="RefSeq" id="YP_009688842.1">
    <property type="nucleotide sequence ID" value="NC_044635.1"/>
</dbReference>
<evidence type="ECO:0000256" key="2">
    <source>
        <dbReference type="ARBA" id="ARBA00005636"/>
    </source>
</evidence>
<gene>
    <name evidence="10" type="primary">rpl2</name>
</gene>
<feature type="region of interest" description="Disordered" evidence="7">
    <location>
        <begin position="193"/>
        <end position="246"/>
    </location>
</feature>
<evidence type="ECO:0000256" key="3">
    <source>
        <dbReference type="ARBA" id="ARBA00022528"/>
    </source>
</evidence>
<evidence type="ECO:0000259" key="9">
    <source>
        <dbReference type="SMART" id="SM01383"/>
    </source>
</evidence>
<proteinExistence type="inferred from homology"/>
<dbReference type="Pfam" id="PF03947">
    <property type="entry name" value="Ribosomal_L2_C"/>
    <property type="match status" value="1"/>
</dbReference>
<feature type="domain" description="Large ribosomal subunit protein uL2 RNA-binding" evidence="9">
    <location>
        <begin position="21"/>
        <end position="95"/>
    </location>
</feature>
<keyword evidence="6" id="KW-0687">Ribonucleoprotein</keyword>
<evidence type="ECO:0000256" key="7">
    <source>
        <dbReference type="SAM" id="MobiDB-lite"/>
    </source>
</evidence>
<dbReference type="InterPro" id="IPR002171">
    <property type="entry name" value="Ribosomal_uL2"/>
</dbReference>
<sequence length="262" mass="30398">MFLNNINLKHKLKFNLKKKYAKKKGKILVRHKQKGHKSLYRNINFQHNIKSKNLIIGIEYDPYRSNFITKLLTKNKNRYNYNYIPSTNRLDILQNVNNFSNENYKKNNSIFLKNISIGDFICNVQKYPNKPSVFARSAGTFAQVLDVSKVRNDLIKIQLPSKEQYFISKNCKANLGKNSNSFNKYLKKWKAGKSRHIGRRPKVRGVAKNPVDHPHGGGEGKTSPGKPPVTPQGRLTRNVSTRKKKKNNFFIALKRIKKNEKI</sequence>
<evidence type="ECO:0000256" key="5">
    <source>
        <dbReference type="ARBA" id="ARBA00022980"/>
    </source>
</evidence>
<dbReference type="InterPro" id="IPR022671">
    <property type="entry name" value="Ribosomal_uL2_CS"/>
</dbReference>
<organism evidence="10">
    <name type="scientific">Cafileria marina</name>
    <dbReference type="NCBI Taxonomy" id="2557541"/>
    <lineage>
        <taxon>Eukaryota</taxon>
        <taxon>Sar</taxon>
        <taxon>Stramenopiles</taxon>
        <taxon>Bigyra</taxon>
        <taxon>Opalozoa</taxon>
        <taxon>Bicosoecida</taxon>
        <taxon>Cafileria</taxon>
    </lineage>
</organism>
<dbReference type="GO" id="GO:0003735">
    <property type="term" value="F:structural constituent of ribosome"/>
    <property type="evidence" value="ECO:0007669"/>
    <property type="project" value="InterPro"/>
</dbReference>
<dbReference type="SUPFAM" id="SSF50104">
    <property type="entry name" value="Translation proteins SH3-like domain"/>
    <property type="match status" value="1"/>
</dbReference>
<dbReference type="InterPro" id="IPR022666">
    <property type="entry name" value="Ribosomal_uL2_RNA-bd_dom"/>
</dbReference>
<dbReference type="InterPro" id="IPR005880">
    <property type="entry name" value="Ribosomal_uL2_bac/org-type"/>
</dbReference>
<evidence type="ECO:0000313" key="10">
    <source>
        <dbReference type="EMBL" id="QEF30266.1"/>
    </source>
</evidence>
<comment type="similarity">
    <text evidence="2">Belongs to the universal ribosomal protein uL2 family.</text>
</comment>
<dbReference type="FunFam" id="4.10.950.10:FF:000001">
    <property type="entry name" value="50S ribosomal protein L2"/>
    <property type="match status" value="1"/>
</dbReference>
<dbReference type="SUPFAM" id="SSF50249">
    <property type="entry name" value="Nucleic acid-binding proteins"/>
    <property type="match status" value="1"/>
</dbReference>
<dbReference type="AlphaFoldDB" id="A0A5B9IRM1"/>
<keyword evidence="5 10" id="KW-0689">Ribosomal protein</keyword>
<feature type="compositionally biased region" description="Basic residues" evidence="7">
    <location>
        <begin position="193"/>
        <end position="205"/>
    </location>
</feature>
<dbReference type="Gene3D" id="4.10.950.10">
    <property type="entry name" value="Ribosomal protein L2, domain 3"/>
    <property type="match status" value="1"/>
</dbReference>
<evidence type="ECO:0000256" key="4">
    <source>
        <dbReference type="ARBA" id="ARBA00022640"/>
    </source>
</evidence>
<dbReference type="GO" id="GO:0009507">
    <property type="term" value="C:chloroplast"/>
    <property type="evidence" value="ECO:0007669"/>
    <property type="project" value="UniProtKB-SubCell"/>
</dbReference>
<dbReference type="SMART" id="SM01383">
    <property type="entry name" value="Ribosomal_L2"/>
    <property type="match status" value="1"/>
</dbReference>
<dbReference type="PANTHER" id="PTHR13691">
    <property type="entry name" value="RIBOSOMAL PROTEIN L2"/>
    <property type="match status" value="1"/>
</dbReference>
<dbReference type="Gene3D" id="2.30.30.30">
    <property type="match status" value="1"/>
</dbReference>
<evidence type="ECO:0000256" key="1">
    <source>
        <dbReference type="ARBA" id="ARBA00004229"/>
    </source>
</evidence>
<accession>A0A5B9IRM1</accession>
<dbReference type="InterPro" id="IPR014722">
    <property type="entry name" value="Rib_uL2_dom2"/>
</dbReference>
<dbReference type="GO" id="GO:0016740">
    <property type="term" value="F:transferase activity"/>
    <property type="evidence" value="ECO:0007669"/>
    <property type="project" value="InterPro"/>
</dbReference>
<dbReference type="GO" id="GO:0005762">
    <property type="term" value="C:mitochondrial large ribosomal subunit"/>
    <property type="evidence" value="ECO:0007669"/>
    <property type="project" value="TreeGrafter"/>
</dbReference>
<dbReference type="EMBL" id="MK702077">
    <property type="protein sequence ID" value="QEF30266.1"/>
    <property type="molecule type" value="Genomic_DNA"/>
</dbReference>
<evidence type="ECO:0000259" key="8">
    <source>
        <dbReference type="SMART" id="SM01382"/>
    </source>
</evidence>
<dbReference type="InterPro" id="IPR022669">
    <property type="entry name" value="Ribosomal_uL2_C"/>
</dbReference>
<reference evidence="10" key="1">
    <citation type="journal article" date="2019" name="Microorganisms">
        <title>Morphology, Ultrastructure, and Mitochondrial Genome of the Marine Non-Photosynthetic Bicosoecid Cafileria marina Gen. et sp. nov.</title>
        <authorList>
            <person name="Jirsova D."/>
            <person name="Fussy Z."/>
            <person name="Richtova J."/>
            <person name="Gruber A."/>
            <person name="Obornik M."/>
        </authorList>
    </citation>
    <scope>NUCLEOTIDE SEQUENCE</scope>
    <source>
        <strain evidence="10">Kf007</strain>
    </source>
</reference>
<evidence type="ECO:0000256" key="6">
    <source>
        <dbReference type="ARBA" id="ARBA00023274"/>
    </source>
</evidence>
<dbReference type="GeneID" id="41791385"/>
<dbReference type="PIRSF" id="PIRSF002158">
    <property type="entry name" value="Ribosomal_L2"/>
    <property type="match status" value="1"/>
</dbReference>